<comment type="caution">
    <text evidence="1">The sequence shown here is derived from an EMBL/GenBank/DDBJ whole genome shotgun (WGS) entry which is preliminary data.</text>
</comment>
<dbReference type="AlphaFoldDB" id="A0AAV5NU22"/>
<evidence type="ECO:0000313" key="1">
    <source>
        <dbReference type="EMBL" id="GLQ74226.1"/>
    </source>
</evidence>
<reference evidence="2" key="1">
    <citation type="journal article" date="2019" name="Int. J. Syst. Evol. Microbiol.">
        <title>The Global Catalogue of Microorganisms (GCM) 10K type strain sequencing project: providing services to taxonomists for standard genome sequencing and annotation.</title>
        <authorList>
            <consortium name="The Broad Institute Genomics Platform"/>
            <consortium name="The Broad Institute Genome Sequencing Center for Infectious Disease"/>
            <person name="Wu L."/>
            <person name="Ma J."/>
        </authorList>
    </citation>
    <scope>NUCLEOTIDE SEQUENCE [LARGE SCALE GENOMIC DNA]</scope>
    <source>
        <strain evidence="2">NBRC 15640</strain>
    </source>
</reference>
<dbReference type="Proteomes" id="UP001156690">
    <property type="component" value="Unassembled WGS sequence"/>
</dbReference>
<organism evidence="1 2">
    <name type="scientific">Vibrio penaeicida</name>
    <dbReference type="NCBI Taxonomy" id="104609"/>
    <lineage>
        <taxon>Bacteria</taxon>
        <taxon>Pseudomonadati</taxon>
        <taxon>Pseudomonadota</taxon>
        <taxon>Gammaproteobacteria</taxon>
        <taxon>Vibrionales</taxon>
        <taxon>Vibrionaceae</taxon>
        <taxon>Vibrio</taxon>
    </lineage>
</organism>
<protein>
    <submittedName>
        <fullName evidence="1">Uncharacterized protein</fullName>
    </submittedName>
</protein>
<gene>
    <name evidence="1" type="ORF">GCM10007932_35870</name>
</gene>
<name>A0AAV5NU22_9VIBR</name>
<evidence type="ECO:0000313" key="2">
    <source>
        <dbReference type="Proteomes" id="UP001156690"/>
    </source>
</evidence>
<keyword evidence="2" id="KW-1185">Reference proteome</keyword>
<sequence length="207" mass="23880">MNINRLKAAEEDFLIRVPGGFNSPEMIEIGKKHKMDQMITQTQDAFSEEKFTDAQGAAEMMTKLVSRSSMVSMFEKPKFRDYVKGMTHQEREGLAYSLKDMLHGDQEYGFNTMLDLLRPAKLAKWSLVTILPNYYAPLDEVFVKPTTAKGVIKFFELNNLEYKPSPTWAFYQEYRAQILEMRKHVSQDLSPNNAAFCGFLMMTMSPE</sequence>
<proteinExistence type="predicted"/>
<dbReference type="RefSeq" id="WP_126606611.1">
    <property type="nucleotide sequence ID" value="NZ_AP025145.1"/>
</dbReference>
<dbReference type="EMBL" id="BSNX01000055">
    <property type="protein sequence ID" value="GLQ74226.1"/>
    <property type="molecule type" value="Genomic_DNA"/>
</dbReference>
<accession>A0AAV5NU22</accession>